<dbReference type="GO" id="GO:0046872">
    <property type="term" value="F:metal ion binding"/>
    <property type="evidence" value="ECO:0007669"/>
    <property type="project" value="InterPro"/>
</dbReference>
<organism evidence="7 8">
    <name type="scientific">Candidatus Schekmanbacteria bacterium RIFCSPLOWO2_12_FULL_38_15</name>
    <dbReference type="NCBI Taxonomy" id="1817883"/>
    <lineage>
        <taxon>Bacteria</taxon>
        <taxon>Candidatus Schekmaniibacteriota</taxon>
    </lineage>
</organism>
<dbReference type="EMBL" id="MGDI01000028">
    <property type="protein sequence ID" value="OGL53114.1"/>
    <property type="molecule type" value="Genomic_DNA"/>
</dbReference>
<gene>
    <name evidence="7" type="ORF">A3G31_09265</name>
</gene>
<dbReference type="PANTHER" id="PTHR43334:SF2">
    <property type="entry name" value="ACETATE--COA LIGASE [ADP-FORMING]"/>
    <property type="match status" value="1"/>
</dbReference>
<dbReference type="Gene3D" id="3.30.470.20">
    <property type="entry name" value="ATP-grasp fold, B domain"/>
    <property type="match status" value="1"/>
</dbReference>
<evidence type="ECO:0000259" key="6">
    <source>
        <dbReference type="PROSITE" id="PS50975"/>
    </source>
</evidence>
<evidence type="ECO:0000313" key="7">
    <source>
        <dbReference type="EMBL" id="OGL53114.1"/>
    </source>
</evidence>
<dbReference type="InterPro" id="IPR011761">
    <property type="entry name" value="ATP-grasp"/>
</dbReference>
<proteinExistence type="inferred from homology"/>
<dbReference type="Gene3D" id="3.30.1490.20">
    <property type="entry name" value="ATP-grasp fold, A domain"/>
    <property type="match status" value="1"/>
</dbReference>
<protein>
    <submittedName>
        <fullName evidence="7">Acetyl-CoA synthetase</fullName>
    </submittedName>
</protein>
<sequence length="232" mass="25847">MGNKEKVKEIFNKVKAENRSYVLEHEAKEALSLYGINVTKETVCKTSEEAVKAGEKIGFPVVLKVVSPDVVHKTDSGGVIVGVKSEQELEKGFNQIIENQKKFNPKAIIKGISVQEMAKGEEIIIGSVKDPQFGPMVMLGIGGIFVEIFKDVSYRLIPIEKIDAEEMLSELKGYPLLCGARGREKTNLESIKETLQNVSKFLLDFDEVKEMDLNPIFVNKERATVADARIFI</sequence>
<dbReference type="Proteomes" id="UP000178082">
    <property type="component" value="Unassembled WGS sequence"/>
</dbReference>
<dbReference type="Pfam" id="PF13549">
    <property type="entry name" value="ATP-grasp_5"/>
    <property type="match status" value="1"/>
</dbReference>
<dbReference type="PROSITE" id="PS50975">
    <property type="entry name" value="ATP_GRASP"/>
    <property type="match status" value="1"/>
</dbReference>
<keyword evidence="3 5" id="KW-0067">ATP-binding</keyword>
<dbReference type="GO" id="GO:0016874">
    <property type="term" value="F:ligase activity"/>
    <property type="evidence" value="ECO:0007669"/>
    <property type="project" value="UniProtKB-KW"/>
</dbReference>
<evidence type="ECO:0000313" key="8">
    <source>
        <dbReference type="Proteomes" id="UP000178082"/>
    </source>
</evidence>
<evidence type="ECO:0000256" key="2">
    <source>
        <dbReference type="ARBA" id="ARBA00022741"/>
    </source>
</evidence>
<comment type="caution">
    <text evidence="7">The sequence shown here is derived from an EMBL/GenBank/DDBJ whole genome shotgun (WGS) entry which is preliminary data.</text>
</comment>
<evidence type="ECO:0000256" key="1">
    <source>
        <dbReference type="ARBA" id="ARBA00022598"/>
    </source>
</evidence>
<dbReference type="PANTHER" id="PTHR43334">
    <property type="entry name" value="ACETATE--COA LIGASE [ADP-FORMING]"/>
    <property type="match status" value="1"/>
</dbReference>
<reference evidence="7 8" key="1">
    <citation type="journal article" date="2016" name="Nat. Commun.">
        <title>Thousands of microbial genomes shed light on interconnected biogeochemical processes in an aquifer system.</title>
        <authorList>
            <person name="Anantharaman K."/>
            <person name="Brown C.T."/>
            <person name="Hug L.A."/>
            <person name="Sharon I."/>
            <person name="Castelle C.J."/>
            <person name="Probst A.J."/>
            <person name="Thomas B.C."/>
            <person name="Singh A."/>
            <person name="Wilkins M.J."/>
            <person name="Karaoz U."/>
            <person name="Brodie E.L."/>
            <person name="Williams K.H."/>
            <person name="Hubbard S.S."/>
            <person name="Banfield J.F."/>
        </authorList>
    </citation>
    <scope>NUCLEOTIDE SEQUENCE [LARGE SCALE GENOMIC DNA]</scope>
</reference>
<comment type="similarity">
    <text evidence="4">In the N-terminal section; belongs to the acetate CoA ligase alpha subunit family.</text>
</comment>
<dbReference type="STRING" id="1817883.A3G31_09265"/>
<keyword evidence="2 5" id="KW-0547">Nucleotide-binding</keyword>
<dbReference type="SUPFAM" id="SSF56059">
    <property type="entry name" value="Glutathione synthetase ATP-binding domain-like"/>
    <property type="match status" value="1"/>
</dbReference>
<name>A0A1F7SIS4_9BACT</name>
<evidence type="ECO:0000256" key="4">
    <source>
        <dbReference type="ARBA" id="ARBA00060888"/>
    </source>
</evidence>
<evidence type="ECO:0000256" key="3">
    <source>
        <dbReference type="ARBA" id="ARBA00022840"/>
    </source>
</evidence>
<dbReference type="FunFam" id="3.30.1490.20:FF:000020">
    <property type="entry name" value="Protein lysine acetyltransferase"/>
    <property type="match status" value="1"/>
</dbReference>
<keyword evidence="1" id="KW-0436">Ligase</keyword>
<dbReference type="InterPro" id="IPR051538">
    <property type="entry name" value="Acyl-CoA_Synth/Transferase"/>
</dbReference>
<feature type="domain" description="ATP-grasp" evidence="6">
    <location>
        <begin position="28"/>
        <end position="64"/>
    </location>
</feature>
<dbReference type="InterPro" id="IPR013815">
    <property type="entry name" value="ATP_grasp_subdomain_1"/>
</dbReference>
<accession>A0A1F7SIS4</accession>
<dbReference type="GO" id="GO:0005524">
    <property type="term" value="F:ATP binding"/>
    <property type="evidence" value="ECO:0007669"/>
    <property type="project" value="UniProtKB-UniRule"/>
</dbReference>
<evidence type="ECO:0000256" key="5">
    <source>
        <dbReference type="PROSITE-ProRule" id="PRU00409"/>
    </source>
</evidence>
<dbReference type="AlphaFoldDB" id="A0A1F7SIS4"/>